<organism evidence="2 3">
    <name type="scientific">Austrofundulus limnaeus</name>
    <name type="common">Annual killifish</name>
    <dbReference type="NCBI Taxonomy" id="52670"/>
    <lineage>
        <taxon>Eukaryota</taxon>
        <taxon>Metazoa</taxon>
        <taxon>Chordata</taxon>
        <taxon>Craniata</taxon>
        <taxon>Vertebrata</taxon>
        <taxon>Euteleostomi</taxon>
        <taxon>Actinopterygii</taxon>
        <taxon>Neopterygii</taxon>
        <taxon>Teleostei</taxon>
        <taxon>Neoteleostei</taxon>
        <taxon>Acanthomorphata</taxon>
        <taxon>Ovalentaria</taxon>
        <taxon>Atherinomorphae</taxon>
        <taxon>Cyprinodontiformes</taxon>
        <taxon>Rivulidae</taxon>
        <taxon>Austrofundulus</taxon>
    </lineage>
</organism>
<evidence type="ECO:0000313" key="3">
    <source>
        <dbReference type="RefSeq" id="XP_013888118.1"/>
    </source>
</evidence>
<dbReference type="Pfam" id="PF24764">
    <property type="entry name" value="rva_4"/>
    <property type="match status" value="1"/>
</dbReference>
<dbReference type="GO" id="GO:0003676">
    <property type="term" value="F:nucleic acid binding"/>
    <property type="evidence" value="ECO:0007669"/>
    <property type="project" value="InterPro"/>
</dbReference>
<dbReference type="AlphaFoldDB" id="A0A2I4D798"/>
<dbReference type="SUPFAM" id="SSF53098">
    <property type="entry name" value="Ribonuclease H-like"/>
    <property type="match status" value="1"/>
</dbReference>
<dbReference type="STRING" id="52670.A0A2I4D798"/>
<dbReference type="PANTHER" id="PTHR46791">
    <property type="entry name" value="EXPRESSED PROTEIN"/>
    <property type="match status" value="1"/>
</dbReference>
<keyword evidence="2" id="KW-1185">Reference proteome</keyword>
<dbReference type="GO" id="GO:0015074">
    <property type="term" value="P:DNA integration"/>
    <property type="evidence" value="ECO:0007669"/>
    <property type="project" value="InterPro"/>
</dbReference>
<dbReference type="RefSeq" id="XP_013888118.1">
    <property type="nucleotide sequence ID" value="XM_014032664.1"/>
</dbReference>
<name>A0A2I4D798_AUSLI</name>
<accession>A0A2I4D798</accession>
<evidence type="ECO:0000259" key="1">
    <source>
        <dbReference type="PROSITE" id="PS50994"/>
    </source>
</evidence>
<dbReference type="InterPro" id="IPR001584">
    <property type="entry name" value="Integrase_cat-core"/>
</dbReference>
<dbReference type="KEGG" id="alim:106535613"/>
<dbReference type="InterPro" id="IPR036397">
    <property type="entry name" value="RNaseH_sf"/>
</dbReference>
<dbReference type="PANTHER" id="PTHR46791:SF11">
    <property type="entry name" value="INTEGRASE CATALYTIC DOMAIN-CONTAINING PROTEIN"/>
    <property type="match status" value="1"/>
</dbReference>
<dbReference type="InParanoid" id="A0A2I4D798"/>
<dbReference type="InterPro" id="IPR058913">
    <property type="entry name" value="Integrase_dom_put"/>
</dbReference>
<dbReference type="Gene3D" id="3.30.420.10">
    <property type="entry name" value="Ribonuclease H-like superfamily/Ribonuclease H"/>
    <property type="match status" value="1"/>
</dbReference>
<protein>
    <submittedName>
        <fullName evidence="3">Uncharacterized protein LOC106535613</fullName>
    </submittedName>
</protein>
<proteinExistence type="predicted"/>
<feature type="domain" description="Integrase catalytic" evidence="1">
    <location>
        <begin position="206"/>
        <end position="389"/>
    </location>
</feature>
<evidence type="ECO:0000313" key="2">
    <source>
        <dbReference type="Proteomes" id="UP000192220"/>
    </source>
</evidence>
<reference evidence="3" key="1">
    <citation type="submission" date="2025-08" db="UniProtKB">
        <authorList>
            <consortium name="RefSeq"/>
        </authorList>
    </citation>
    <scope>IDENTIFICATION</scope>
</reference>
<dbReference type="InterPro" id="IPR012337">
    <property type="entry name" value="RNaseH-like_sf"/>
</dbReference>
<dbReference type="PROSITE" id="PS50994">
    <property type="entry name" value="INTEGRASE"/>
    <property type="match status" value="1"/>
</dbReference>
<dbReference type="OrthoDB" id="8581758at2759"/>
<gene>
    <name evidence="3" type="primary">LOC106535613</name>
</gene>
<dbReference type="Proteomes" id="UP000192220">
    <property type="component" value="Unplaced"/>
</dbReference>
<dbReference type="GeneID" id="106535613"/>
<sequence length="475" mass="54633">MHYLYTQCQRLSDNFEANPSEFDLDFLEQRYEEIYSILLRAQQTGVFINIDDILESIQRVLYLVGEKNNHTGGFKPPLIVSGGRGRPSWDISEEQLKFLLEYNFTVREIGELLGVSCSTVRRRMAESNLSVRMSYSNISDEDLQKLVQNFIMECPDSGIKTVLGYLNGVGIRVQRSRVMETMRVVDPVGTICRGLGINVIHRRVYSVPSPLALWHIDGNHKLIRWRIVIHGGIDGYSRKIMFLTASNNNRASTVLKAFITAVQKFGLPIRVRSDKGGENVEVARYMLQHPERGAERRSFITGRSVHNQRIERMWRDVWCVVTVNYRYALQYLADTADFNPDNEVDLACIHFVMLPRLNQHLELFSVAWDRHSLSTEQGRSPQQLWIRGQLLANTSIPDPSCDQIDEDLYGIDWEGPTPLNREDTVVVPDTPEDVRTQVHMLLQERIDPLRDSDCFGMDICLEALQLARHTLPHLF</sequence>